<feature type="transmembrane region" description="Helical" evidence="1">
    <location>
        <begin position="51"/>
        <end position="70"/>
    </location>
</feature>
<evidence type="ECO:0000256" key="1">
    <source>
        <dbReference type="SAM" id="Phobius"/>
    </source>
</evidence>
<evidence type="ECO:0008006" key="4">
    <source>
        <dbReference type="Google" id="ProtNLM"/>
    </source>
</evidence>
<evidence type="ECO:0000313" key="2">
    <source>
        <dbReference type="EMBL" id="NDY90791.1"/>
    </source>
</evidence>
<feature type="transmembrane region" description="Helical" evidence="1">
    <location>
        <begin position="179"/>
        <end position="200"/>
    </location>
</feature>
<proteinExistence type="predicted"/>
<keyword evidence="1" id="KW-0812">Transmembrane</keyword>
<accession>A0A7C9PGA2</accession>
<dbReference type="Proteomes" id="UP000484255">
    <property type="component" value="Unassembled WGS sequence"/>
</dbReference>
<name>A0A7C9PGA2_9BURK</name>
<feature type="transmembrane region" description="Helical" evidence="1">
    <location>
        <begin position="147"/>
        <end position="167"/>
    </location>
</feature>
<keyword evidence="1" id="KW-0472">Membrane</keyword>
<comment type="caution">
    <text evidence="2">The sequence shown here is derived from an EMBL/GenBank/DDBJ whole genome shotgun (WGS) entry which is preliminary data.</text>
</comment>
<gene>
    <name evidence="2" type="ORF">G3A44_06240</name>
</gene>
<reference evidence="2 3" key="1">
    <citation type="submission" date="2020-02" db="EMBL/GenBank/DDBJ databases">
        <title>Ideonella bacterium strain TBM-1.</title>
        <authorList>
            <person name="Chen W.-M."/>
        </authorList>
    </citation>
    <scope>NUCLEOTIDE SEQUENCE [LARGE SCALE GENOMIC DNA]</scope>
    <source>
        <strain evidence="2 3">TBM-1</strain>
    </source>
</reference>
<dbReference type="AlphaFoldDB" id="A0A7C9PGA2"/>
<feature type="transmembrane region" description="Helical" evidence="1">
    <location>
        <begin position="20"/>
        <end position="39"/>
    </location>
</feature>
<evidence type="ECO:0000313" key="3">
    <source>
        <dbReference type="Proteomes" id="UP000484255"/>
    </source>
</evidence>
<keyword evidence="1" id="KW-1133">Transmembrane helix</keyword>
<keyword evidence="3" id="KW-1185">Reference proteome</keyword>
<dbReference type="EMBL" id="JAAGOH010000005">
    <property type="protein sequence ID" value="NDY90791.1"/>
    <property type="molecule type" value="Genomic_DNA"/>
</dbReference>
<protein>
    <recommendedName>
        <fullName evidence="4">MotA/TolQ/ExbB proton channel domain-containing protein</fullName>
    </recommendedName>
</protein>
<organism evidence="2 3">
    <name type="scientific">Ideonella livida</name>
    <dbReference type="NCBI Taxonomy" id="2707176"/>
    <lineage>
        <taxon>Bacteria</taxon>
        <taxon>Pseudomonadati</taxon>
        <taxon>Pseudomonadota</taxon>
        <taxon>Betaproteobacteria</taxon>
        <taxon>Burkholderiales</taxon>
        <taxon>Sphaerotilaceae</taxon>
        <taxon>Ideonella</taxon>
    </lineage>
</organism>
<sequence>MGSRRGGAQSDRPSQVEPLWLEWLALGGLLTFGAWLLGVKGVWHLLLTSDPTGLTGVIILVFLGATFWAGSRSRELQRQHLALQALTRQEAHAPLPAEGGGWAAQYLHALSAQPQDANAPLDLLLEDSHGPHQTAWWVNGIQLKLGLLGKVIGFSVLALHIGQLQSFDPAQSQELLKSLTAGLGIALLTTMVGLVGNILLGLQLTRLDRFADRLVADCQREGLRRQAQHAAAPPGGTAPQA</sequence>